<evidence type="ECO:0000256" key="2">
    <source>
        <dbReference type="SAM" id="SignalP"/>
    </source>
</evidence>
<feature type="chain" id="PRO_5013323463" evidence="2">
    <location>
        <begin position="33"/>
        <end position="108"/>
    </location>
</feature>
<keyword evidence="4" id="KW-1185">Reference proteome</keyword>
<organism evidence="3 4">
    <name type="scientific">[Mycobacterium] stephanolepidis</name>
    <dbReference type="NCBI Taxonomy" id="1520670"/>
    <lineage>
        <taxon>Bacteria</taxon>
        <taxon>Bacillati</taxon>
        <taxon>Actinomycetota</taxon>
        <taxon>Actinomycetes</taxon>
        <taxon>Mycobacteriales</taxon>
        <taxon>Mycobacteriaceae</taxon>
        <taxon>Mycobacteroides</taxon>
    </lineage>
</organism>
<feature type="compositionally biased region" description="Low complexity" evidence="1">
    <location>
        <begin position="74"/>
        <end position="84"/>
    </location>
</feature>
<accession>A0A1Z4F0N5</accession>
<evidence type="ECO:0000313" key="4">
    <source>
        <dbReference type="Proteomes" id="UP000217954"/>
    </source>
</evidence>
<gene>
    <name evidence="3" type="ORF">MSTE_03492</name>
</gene>
<dbReference type="EMBL" id="AP018165">
    <property type="protein sequence ID" value="BAX98793.1"/>
    <property type="molecule type" value="Genomic_DNA"/>
</dbReference>
<feature type="signal peptide" evidence="2">
    <location>
        <begin position="1"/>
        <end position="32"/>
    </location>
</feature>
<name>A0A1Z4F0N5_9MYCO</name>
<proteinExistence type="predicted"/>
<reference evidence="3 4" key="2">
    <citation type="journal article" date="2017" name="Int. J. Syst. Evol. Microbiol.">
        <title>Mycobacterium stephanolepidis sp. nov., a rapidly growing species related to Mycobacterium chelonae, isolated from marine teleost fish, Stephanolepis cirrhifer.</title>
        <authorList>
            <person name="Fukano H."/>
            <person name="Wada S."/>
            <person name="Kurata O."/>
            <person name="Katayama K."/>
            <person name="Fujiwara N."/>
            <person name="Hoshino Y."/>
        </authorList>
    </citation>
    <scope>NUCLEOTIDE SEQUENCE [LARGE SCALE GENOMIC DNA]</scope>
    <source>
        <strain evidence="3 4">NJB0901</strain>
    </source>
</reference>
<sequence>MFLFNIIRQHGRAVLLASSTLVLFASTGVAHADPGPVTPAPPPVIGALQYGPPGYPAAIGVPLLPAGRSGVSVSADTLSSAASTPSPPNTSRGIAGVQTSADALSPVP</sequence>
<dbReference type="KEGG" id="mste:MSTE_03492"/>
<dbReference type="AlphaFoldDB" id="A0A1Z4F0N5"/>
<reference evidence="4" key="1">
    <citation type="journal article" date="2017" name="Genome Announc.">
        <title>Complete Genome Sequence of Mycobacterium stephanolepidis.</title>
        <authorList>
            <person name="Fukano H."/>
            <person name="Yoshida M."/>
            <person name="Katayama Y."/>
            <person name="Omatsu T."/>
            <person name="Mizutani T."/>
            <person name="Kurata O."/>
            <person name="Wada S."/>
            <person name="Hoshino Y."/>
        </authorList>
    </citation>
    <scope>NUCLEOTIDE SEQUENCE [LARGE SCALE GENOMIC DNA]</scope>
    <source>
        <strain evidence="4">NJB0901</strain>
    </source>
</reference>
<protein>
    <submittedName>
        <fullName evidence="3">Uncharacterized protein</fullName>
    </submittedName>
</protein>
<keyword evidence="2" id="KW-0732">Signal</keyword>
<feature type="region of interest" description="Disordered" evidence="1">
    <location>
        <begin position="74"/>
        <end position="108"/>
    </location>
</feature>
<dbReference type="OrthoDB" id="4764559at2"/>
<dbReference type="Proteomes" id="UP000217954">
    <property type="component" value="Chromosome"/>
</dbReference>
<dbReference type="RefSeq" id="WP_157997708.1">
    <property type="nucleotide sequence ID" value="NZ_AP018165.1"/>
</dbReference>
<evidence type="ECO:0000256" key="1">
    <source>
        <dbReference type="SAM" id="MobiDB-lite"/>
    </source>
</evidence>
<evidence type="ECO:0000313" key="3">
    <source>
        <dbReference type="EMBL" id="BAX98793.1"/>
    </source>
</evidence>